<accession>F7NMI6</accession>
<reference evidence="10 11" key="1">
    <citation type="journal article" date="2011" name="EMBO J.">
        <title>Structural diversity of bacterial flagellar motors.</title>
        <authorList>
            <person name="Chen S."/>
            <person name="Beeby M."/>
            <person name="Murphy G.E."/>
            <person name="Leadbetter J.R."/>
            <person name="Hendrixson D.R."/>
            <person name="Briegel A."/>
            <person name="Li Z."/>
            <person name="Shi J."/>
            <person name="Tocheva E.I."/>
            <person name="Muller A."/>
            <person name="Dobro M.J."/>
            <person name="Jensen G.J."/>
        </authorList>
    </citation>
    <scope>NUCLEOTIDE SEQUENCE [LARGE SCALE GENOMIC DNA]</scope>
    <source>
        <strain evidence="10 11">DSM 6540</strain>
    </source>
</reference>
<dbReference type="Pfam" id="PF02811">
    <property type="entry name" value="PHP"/>
    <property type="match status" value="1"/>
</dbReference>
<sequence length="262" mass="30927">MLADYHVHTHHSGDSSYPMEDMILQAIRLGLDEICITEHMDYFRNDFTHMVNYDKYLKEYCCMQAKYQDKICIKFGVEFGVQVHTIKEFERDFAAYPFDFIILSNHQIDDKEFWIGDYQQGKTQLEYNREYYQAIFDVISDFKSYSVLGHLDMIKRYDREGILDDRVNEELIKNILKLAIADGKGLEVNTSCFRYGLPDLTPSRTILTWYYELGGKILTMGSDCHEENHLGHFLLSAKEELKTMGFKQFCTFDKMKPIFHDL</sequence>
<dbReference type="PANTHER" id="PTHR21039">
    <property type="entry name" value="HISTIDINOL PHOSPHATASE-RELATED"/>
    <property type="match status" value="1"/>
</dbReference>
<dbReference type="Gene3D" id="3.20.20.140">
    <property type="entry name" value="Metal-dependent hydrolases"/>
    <property type="match status" value="1"/>
</dbReference>
<evidence type="ECO:0000256" key="7">
    <source>
        <dbReference type="ARBA" id="ARBA00049158"/>
    </source>
</evidence>
<dbReference type="RefSeq" id="WP_004097739.1">
    <property type="nucleotide sequence ID" value="NZ_AFGF01000173.1"/>
</dbReference>
<evidence type="ECO:0000256" key="5">
    <source>
        <dbReference type="ARBA" id="ARBA00022801"/>
    </source>
</evidence>
<evidence type="ECO:0000256" key="8">
    <source>
        <dbReference type="RuleBase" id="RU366003"/>
    </source>
</evidence>
<evidence type="ECO:0000256" key="1">
    <source>
        <dbReference type="ARBA" id="ARBA00004970"/>
    </source>
</evidence>
<dbReference type="AlphaFoldDB" id="F7NMI6"/>
<dbReference type="GO" id="GO:0005737">
    <property type="term" value="C:cytoplasm"/>
    <property type="evidence" value="ECO:0007669"/>
    <property type="project" value="TreeGrafter"/>
</dbReference>
<dbReference type="EMBL" id="AFGF01000173">
    <property type="protein sequence ID" value="EGO62726.1"/>
    <property type="molecule type" value="Genomic_DNA"/>
</dbReference>
<dbReference type="InterPro" id="IPR004013">
    <property type="entry name" value="PHP_dom"/>
</dbReference>
<keyword evidence="6 8" id="KW-0368">Histidine biosynthesis</keyword>
<name>F7NMI6_9FIRM</name>
<comment type="pathway">
    <text evidence="1 8">Amino-acid biosynthesis; L-histidine biosynthesis; L-histidine from 5-phospho-alpha-D-ribose 1-diphosphate: step 8/9.</text>
</comment>
<keyword evidence="5 8" id="KW-0378">Hydrolase</keyword>
<dbReference type="GO" id="GO:0004401">
    <property type="term" value="F:histidinol-phosphatase activity"/>
    <property type="evidence" value="ECO:0007669"/>
    <property type="project" value="UniProtKB-UniRule"/>
</dbReference>
<protein>
    <recommendedName>
        <fullName evidence="3 8">Histidinol-phosphatase</fullName>
        <shortName evidence="8">HolPase</shortName>
        <ecNumber evidence="3 8">3.1.3.15</ecNumber>
    </recommendedName>
</protein>
<feature type="domain" description="Polymerase/histidinol phosphatase N-terminal" evidence="9">
    <location>
        <begin position="3"/>
        <end position="83"/>
    </location>
</feature>
<gene>
    <name evidence="10" type="ORF">ALO_16582</name>
</gene>
<evidence type="ECO:0000313" key="10">
    <source>
        <dbReference type="EMBL" id="EGO62726.1"/>
    </source>
</evidence>
<dbReference type="EC" id="3.1.3.15" evidence="3 8"/>
<dbReference type="SMART" id="SM00481">
    <property type="entry name" value="POLIIIAc"/>
    <property type="match status" value="1"/>
</dbReference>
<proteinExistence type="inferred from homology"/>
<keyword evidence="11" id="KW-1185">Reference proteome</keyword>
<evidence type="ECO:0000256" key="4">
    <source>
        <dbReference type="ARBA" id="ARBA00022605"/>
    </source>
</evidence>
<dbReference type="NCBIfam" id="TIGR01856">
    <property type="entry name" value="hisJ_fam"/>
    <property type="match status" value="1"/>
</dbReference>
<comment type="similarity">
    <text evidence="2 8">Belongs to the PHP hydrolase family. HisK subfamily.</text>
</comment>
<dbReference type="SUPFAM" id="SSF89550">
    <property type="entry name" value="PHP domain-like"/>
    <property type="match status" value="1"/>
</dbReference>
<dbReference type="InterPro" id="IPR003141">
    <property type="entry name" value="Pol/His_phosphatase_N"/>
</dbReference>
<dbReference type="UniPathway" id="UPA00031">
    <property type="reaction ID" value="UER00013"/>
</dbReference>
<dbReference type="Proteomes" id="UP000003240">
    <property type="component" value="Unassembled WGS sequence"/>
</dbReference>
<keyword evidence="4 8" id="KW-0028">Amino-acid biosynthesis</keyword>
<comment type="catalytic activity">
    <reaction evidence="7 8">
        <text>L-histidinol phosphate + H2O = L-histidinol + phosphate</text>
        <dbReference type="Rhea" id="RHEA:14465"/>
        <dbReference type="ChEBI" id="CHEBI:15377"/>
        <dbReference type="ChEBI" id="CHEBI:43474"/>
        <dbReference type="ChEBI" id="CHEBI:57699"/>
        <dbReference type="ChEBI" id="CHEBI:57980"/>
        <dbReference type="EC" id="3.1.3.15"/>
    </reaction>
</comment>
<evidence type="ECO:0000256" key="2">
    <source>
        <dbReference type="ARBA" id="ARBA00009152"/>
    </source>
</evidence>
<dbReference type="OrthoDB" id="9775255at2"/>
<dbReference type="InterPro" id="IPR016195">
    <property type="entry name" value="Pol/histidinol_Pase-like"/>
</dbReference>
<evidence type="ECO:0000256" key="6">
    <source>
        <dbReference type="ARBA" id="ARBA00023102"/>
    </source>
</evidence>
<evidence type="ECO:0000259" key="9">
    <source>
        <dbReference type="SMART" id="SM00481"/>
    </source>
</evidence>
<dbReference type="InterPro" id="IPR010140">
    <property type="entry name" value="Histidinol_P_phosphatase_HisJ"/>
</dbReference>
<dbReference type="GO" id="GO:0000105">
    <property type="term" value="P:L-histidine biosynthetic process"/>
    <property type="evidence" value="ECO:0007669"/>
    <property type="project" value="UniProtKB-UniRule"/>
</dbReference>
<dbReference type="eggNOG" id="COG1387">
    <property type="taxonomic scope" value="Bacteria"/>
</dbReference>
<evidence type="ECO:0000313" key="11">
    <source>
        <dbReference type="Proteomes" id="UP000003240"/>
    </source>
</evidence>
<dbReference type="STRING" id="1009370.ALO_16582"/>
<comment type="caution">
    <text evidence="10">The sequence shown here is derived from an EMBL/GenBank/DDBJ whole genome shotgun (WGS) entry which is preliminary data.</text>
</comment>
<organism evidence="10 11">
    <name type="scientific">Acetonema longum DSM 6540</name>
    <dbReference type="NCBI Taxonomy" id="1009370"/>
    <lineage>
        <taxon>Bacteria</taxon>
        <taxon>Bacillati</taxon>
        <taxon>Bacillota</taxon>
        <taxon>Negativicutes</taxon>
        <taxon>Acetonemataceae</taxon>
        <taxon>Acetonema</taxon>
    </lineage>
</organism>
<evidence type="ECO:0000256" key="3">
    <source>
        <dbReference type="ARBA" id="ARBA00013085"/>
    </source>
</evidence>
<dbReference type="PANTHER" id="PTHR21039:SF0">
    <property type="entry name" value="HISTIDINOL-PHOSPHATASE"/>
    <property type="match status" value="1"/>
</dbReference>